<dbReference type="EMBL" id="CM000837">
    <property type="protein sequence ID" value="KRH63423.1"/>
    <property type="molecule type" value="Genomic_DNA"/>
</dbReference>
<sequence length="174" mass="19666">MALIFKNKIGFLTGTIPTSDVYSPSYPSWERCNTLVMSWLLNSLSPPIAQSVIFLNRVVDIWTDLRKCFLKRSIYLLFRSQILLMDPFPPVNHVLSMIIQQERHNSSSPITIESNTFVNVAQSTFGRRRGRGVPAGQSSDNTQTFSNKKCIYCGRNGHAIDICYAKHGYPLGHP</sequence>
<protein>
    <recommendedName>
        <fullName evidence="4">Retrotransposon Copia-like N-terminal domain-containing protein</fullName>
    </recommendedName>
</protein>
<reference evidence="2" key="2">
    <citation type="submission" date="2018-02" db="UniProtKB">
        <authorList>
            <consortium name="EnsemblPlants"/>
        </authorList>
    </citation>
    <scope>IDENTIFICATION</scope>
    <source>
        <strain evidence="2">Williams 82</strain>
    </source>
</reference>
<gene>
    <name evidence="1" type="ORF">GLYMA_04G175500</name>
</gene>
<name>A0A0R0KKL3_SOYBN</name>
<dbReference type="OMA" id="ERQHATI"/>
<dbReference type="Gramene" id="KRH63423">
    <property type="protein sequence ID" value="KRH63423"/>
    <property type="gene ID" value="GLYMA_04G175500"/>
</dbReference>
<dbReference type="InParanoid" id="A0A0R0KKL3"/>
<dbReference type="Proteomes" id="UP000008827">
    <property type="component" value="Chromosome 4"/>
</dbReference>
<accession>A0A0R0KKL3</accession>
<reference evidence="1 2" key="1">
    <citation type="journal article" date="2010" name="Nature">
        <title>Genome sequence of the palaeopolyploid soybean.</title>
        <authorList>
            <person name="Schmutz J."/>
            <person name="Cannon S.B."/>
            <person name="Schlueter J."/>
            <person name="Ma J."/>
            <person name="Mitros T."/>
            <person name="Nelson W."/>
            <person name="Hyten D.L."/>
            <person name="Song Q."/>
            <person name="Thelen J.J."/>
            <person name="Cheng J."/>
            <person name="Xu D."/>
            <person name="Hellsten U."/>
            <person name="May G.D."/>
            <person name="Yu Y."/>
            <person name="Sakurai T."/>
            <person name="Umezawa T."/>
            <person name="Bhattacharyya M.K."/>
            <person name="Sandhu D."/>
            <person name="Valliyodan B."/>
            <person name="Lindquist E."/>
            <person name="Peto M."/>
            <person name="Grant D."/>
            <person name="Shu S."/>
            <person name="Goodstein D."/>
            <person name="Barry K."/>
            <person name="Futrell-Griggs M."/>
            <person name="Abernathy B."/>
            <person name="Du J."/>
            <person name="Tian Z."/>
            <person name="Zhu L."/>
            <person name="Gill N."/>
            <person name="Joshi T."/>
            <person name="Libault M."/>
            <person name="Sethuraman A."/>
            <person name="Zhang X.-C."/>
            <person name="Shinozaki K."/>
            <person name="Nguyen H.T."/>
            <person name="Wing R.A."/>
            <person name="Cregan P."/>
            <person name="Specht J."/>
            <person name="Grimwood J."/>
            <person name="Rokhsar D."/>
            <person name="Stacey G."/>
            <person name="Shoemaker R.C."/>
            <person name="Jackson S.A."/>
        </authorList>
    </citation>
    <scope>NUCLEOTIDE SEQUENCE</scope>
    <source>
        <strain evidence="2">cv. Williams 82</strain>
        <tissue evidence="1">Callus</tissue>
    </source>
</reference>
<evidence type="ECO:0008006" key="4">
    <source>
        <dbReference type="Google" id="ProtNLM"/>
    </source>
</evidence>
<evidence type="ECO:0000313" key="1">
    <source>
        <dbReference type="EMBL" id="KRH63423.1"/>
    </source>
</evidence>
<dbReference type="PANTHER" id="PTHR37610:SF55">
    <property type="entry name" value="RETROTRANSPOSON COPIA-LIKE N-TERMINAL DOMAIN-CONTAINING PROTEIN"/>
    <property type="match status" value="1"/>
</dbReference>
<keyword evidence="3" id="KW-1185">Reference proteome</keyword>
<dbReference type="EnsemblPlants" id="KRH63423">
    <property type="protein sequence ID" value="KRH63423"/>
    <property type="gene ID" value="GLYMA_04G175500"/>
</dbReference>
<dbReference type="PANTHER" id="PTHR37610">
    <property type="entry name" value="CCHC-TYPE DOMAIN-CONTAINING PROTEIN"/>
    <property type="match status" value="1"/>
</dbReference>
<reference evidence="1" key="3">
    <citation type="submission" date="2018-07" db="EMBL/GenBank/DDBJ databases">
        <title>WGS assembly of Glycine max.</title>
        <authorList>
            <person name="Schmutz J."/>
            <person name="Cannon S."/>
            <person name="Schlueter J."/>
            <person name="Ma J."/>
            <person name="Mitros T."/>
            <person name="Nelson W."/>
            <person name="Hyten D."/>
            <person name="Song Q."/>
            <person name="Thelen J."/>
            <person name="Cheng J."/>
            <person name="Xu D."/>
            <person name="Hellsten U."/>
            <person name="May G."/>
            <person name="Yu Y."/>
            <person name="Sakurai T."/>
            <person name="Umezawa T."/>
            <person name="Bhattacharyya M."/>
            <person name="Sandhu D."/>
            <person name="Valliyodan B."/>
            <person name="Lindquist E."/>
            <person name="Peto M."/>
            <person name="Grant D."/>
            <person name="Shu S."/>
            <person name="Goodstein D."/>
            <person name="Barry K."/>
            <person name="Futrell-Griggs M."/>
            <person name="Abernathy B."/>
            <person name="Du J."/>
            <person name="Tian Z."/>
            <person name="Zhu L."/>
            <person name="Gill N."/>
            <person name="Joshi T."/>
            <person name="Libault M."/>
            <person name="Sethuraman A."/>
            <person name="Zhang X."/>
            <person name="Shinozaki K."/>
            <person name="Nguyen H."/>
            <person name="Wing R."/>
            <person name="Cregan P."/>
            <person name="Specht J."/>
            <person name="Grimwood J."/>
            <person name="Rokhsar D."/>
            <person name="Stacey G."/>
            <person name="Shoemaker R."/>
            <person name="Jackson S."/>
        </authorList>
    </citation>
    <scope>NUCLEOTIDE SEQUENCE</scope>
    <source>
        <tissue evidence="1">Callus</tissue>
    </source>
</reference>
<evidence type="ECO:0000313" key="3">
    <source>
        <dbReference type="Proteomes" id="UP000008827"/>
    </source>
</evidence>
<evidence type="ECO:0000313" key="2">
    <source>
        <dbReference type="EnsemblPlants" id="KRH63423"/>
    </source>
</evidence>
<dbReference type="AlphaFoldDB" id="A0A0R0KKL3"/>
<organism evidence="1">
    <name type="scientific">Glycine max</name>
    <name type="common">Soybean</name>
    <name type="synonym">Glycine hispida</name>
    <dbReference type="NCBI Taxonomy" id="3847"/>
    <lineage>
        <taxon>Eukaryota</taxon>
        <taxon>Viridiplantae</taxon>
        <taxon>Streptophyta</taxon>
        <taxon>Embryophyta</taxon>
        <taxon>Tracheophyta</taxon>
        <taxon>Spermatophyta</taxon>
        <taxon>Magnoliopsida</taxon>
        <taxon>eudicotyledons</taxon>
        <taxon>Gunneridae</taxon>
        <taxon>Pentapetalae</taxon>
        <taxon>rosids</taxon>
        <taxon>fabids</taxon>
        <taxon>Fabales</taxon>
        <taxon>Fabaceae</taxon>
        <taxon>Papilionoideae</taxon>
        <taxon>50 kb inversion clade</taxon>
        <taxon>NPAAA clade</taxon>
        <taxon>indigoferoid/millettioid clade</taxon>
        <taxon>Phaseoleae</taxon>
        <taxon>Glycine</taxon>
        <taxon>Glycine subgen. Soja</taxon>
    </lineage>
</organism>
<proteinExistence type="predicted"/>